<accession>A0A9E7HY19</accession>
<dbReference type="InterPro" id="IPR036259">
    <property type="entry name" value="MFS_trans_sf"/>
</dbReference>
<dbReference type="PANTHER" id="PTHR23500:SF44">
    <property type="entry name" value="SUGAR TRANSPORT PROTEIN 5"/>
    <property type="match status" value="1"/>
</dbReference>
<proteinExistence type="inferred from homology"/>
<evidence type="ECO:0000256" key="5">
    <source>
        <dbReference type="ARBA" id="ARBA00022989"/>
    </source>
</evidence>
<evidence type="ECO:0000313" key="9">
    <source>
        <dbReference type="Proteomes" id="UP001055439"/>
    </source>
</evidence>
<keyword evidence="4 7" id="KW-0812">Transmembrane</keyword>
<feature type="transmembrane region" description="Helical" evidence="7">
    <location>
        <begin position="85"/>
        <end position="109"/>
    </location>
</feature>
<dbReference type="Pfam" id="PF00083">
    <property type="entry name" value="Sugar_tr"/>
    <property type="match status" value="2"/>
</dbReference>
<evidence type="ECO:0000256" key="4">
    <source>
        <dbReference type="ARBA" id="ARBA00022692"/>
    </source>
</evidence>
<evidence type="ECO:0000256" key="1">
    <source>
        <dbReference type="ARBA" id="ARBA00004370"/>
    </source>
</evidence>
<dbReference type="AlphaFoldDB" id="A0A9E7HY19"/>
<sequence length="346" mass="37057">MAAFGGVIFVYDLEISGGTTAMESFLQTFFPDTTTKMADAKRDECCVCDSQTLKAFTSSLYVSRVGRITCRRPPHQGRRMPSCHAVGGVFFLVGAAVDAAAVNVEILIVGRLLLGYSGVPDGDGADGAAGRLHLRLPVLHVRRRGAANFTNYGASHIPTRGWRLSLGLAAVPAAVIFVTTLLISDTPSSLVQRGKLEDARAALRRARGPAADVEAELEGIEPSVEESSKLEEGAFRRIVRRRYRPCLVMSVAIPMFQQLTGIVVVAFFSLVLFRTVGFGSDAALMNAVILGWSASRGHGLDSGNQDRLRRTSGLAEGLRGGGPDADVLGLRRLRLLMGAAELDHPH</sequence>
<evidence type="ECO:0000256" key="3">
    <source>
        <dbReference type="ARBA" id="ARBA00022448"/>
    </source>
</evidence>
<name>A0A9E7HY19_9LILI</name>
<dbReference type="GO" id="GO:0015144">
    <property type="term" value="F:carbohydrate transmembrane transporter activity"/>
    <property type="evidence" value="ECO:0007669"/>
    <property type="project" value="InterPro"/>
</dbReference>
<keyword evidence="9" id="KW-1185">Reference proteome</keyword>
<dbReference type="EMBL" id="CP097510">
    <property type="protein sequence ID" value="URE38334.1"/>
    <property type="molecule type" value="Genomic_DNA"/>
</dbReference>
<keyword evidence="3" id="KW-0813">Transport</keyword>
<dbReference type="GO" id="GO:0016020">
    <property type="term" value="C:membrane"/>
    <property type="evidence" value="ECO:0007669"/>
    <property type="project" value="UniProtKB-SubCell"/>
</dbReference>
<dbReference type="PANTHER" id="PTHR23500">
    <property type="entry name" value="SOLUTE CARRIER FAMILY 2, FACILITATED GLUCOSE TRANSPORTER"/>
    <property type="match status" value="1"/>
</dbReference>
<dbReference type="Gene3D" id="1.20.1250.20">
    <property type="entry name" value="MFS general substrate transporter like domains"/>
    <property type="match status" value="2"/>
</dbReference>
<dbReference type="InterPro" id="IPR005828">
    <property type="entry name" value="MFS_sugar_transport-like"/>
</dbReference>
<evidence type="ECO:0000256" key="2">
    <source>
        <dbReference type="ARBA" id="ARBA00010992"/>
    </source>
</evidence>
<feature type="transmembrane region" description="Helical" evidence="7">
    <location>
        <begin position="162"/>
        <end position="183"/>
    </location>
</feature>
<dbReference type="Proteomes" id="UP001055439">
    <property type="component" value="Chromosome 8"/>
</dbReference>
<reference evidence="8" key="1">
    <citation type="submission" date="2022-05" db="EMBL/GenBank/DDBJ databases">
        <title>The Musa troglodytarum L. genome provides insights into the mechanism of non-climacteric behaviour and enrichment of carotenoids.</title>
        <authorList>
            <person name="Wang J."/>
        </authorList>
    </citation>
    <scope>NUCLEOTIDE SEQUENCE</scope>
    <source>
        <tissue evidence="8">Leaf</tissue>
    </source>
</reference>
<gene>
    <name evidence="8" type="ORF">MUK42_07182</name>
</gene>
<keyword evidence="8" id="KW-0762">Sugar transport</keyword>
<evidence type="ECO:0000256" key="7">
    <source>
        <dbReference type="SAM" id="Phobius"/>
    </source>
</evidence>
<comment type="subcellular location">
    <subcellularLocation>
        <location evidence="1">Membrane</location>
    </subcellularLocation>
</comment>
<evidence type="ECO:0000256" key="6">
    <source>
        <dbReference type="ARBA" id="ARBA00023136"/>
    </source>
</evidence>
<feature type="transmembrane region" description="Helical" evidence="7">
    <location>
        <begin position="246"/>
        <end position="273"/>
    </location>
</feature>
<dbReference type="OrthoDB" id="6612291at2759"/>
<evidence type="ECO:0000313" key="8">
    <source>
        <dbReference type="EMBL" id="URE38334.1"/>
    </source>
</evidence>
<keyword evidence="5 7" id="KW-1133">Transmembrane helix</keyword>
<comment type="similarity">
    <text evidence="2">Belongs to the major facilitator superfamily. Sugar transporter (TC 2.A.1.1) family.</text>
</comment>
<dbReference type="InterPro" id="IPR045262">
    <property type="entry name" value="STP/PLT_plant"/>
</dbReference>
<organism evidence="8 9">
    <name type="scientific">Musa troglodytarum</name>
    <name type="common">fe'i banana</name>
    <dbReference type="NCBI Taxonomy" id="320322"/>
    <lineage>
        <taxon>Eukaryota</taxon>
        <taxon>Viridiplantae</taxon>
        <taxon>Streptophyta</taxon>
        <taxon>Embryophyta</taxon>
        <taxon>Tracheophyta</taxon>
        <taxon>Spermatophyta</taxon>
        <taxon>Magnoliopsida</taxon>
        <taxon>Liliopsida</taxon>
        <taxon>Zingiberales</taxon>
        <taxon>Musaceae</taxon>
        <taxon>Musa</taxon>
    </lineage>
</organism>
<protein>
    <submittedName>
        <fullName evidence="8">Sugar transport protein</fullName>
    </submittedName>
</protein>
<keyword evidence="6 7" id="KW-0472">Membrane</keyword>
<dbReference type="SUPFAM" id="SSF103473">
    <property type="entry name" value="MFS general substrate transporter"/>
    <property type="match status" value="1"/>
</dbReference>